<feature type="transmembrane region" description="Helical" evidence="1">
    <location>
        <begin position="6"/>
        <end position="27"/>
    </location>
</feature>
<comment type="caution">
    <text evidence="2">The sequence shown here is derived from an EMBL/GenBank/DDBJ whole genome shotgun (WGS) entry which is preliminary data.</text>
</comment>
<dbReference type="Pfam" id="PF11137">
    <property type="entry name" value="DUF2909"/>
    <property type="match status" value="1"/>
</dbReference>
<dbReference type="AlphaFoldDB" id="A0A917JWA8"/>
<feature type="transmembrane region" description="Helical" evidence="1">
    <location>
        <begin position="39"/>
        <end position="62"/>
    </location>
</feature>
<dbReference type="InterPro" id="IPR021313">
    <property type="entry name" value="DUF2909"/>
</dbReference>
<evidence type="ECO:0000313" key="3">
    <source>
        <dbReference type="Proteomes" id="UP000630149"/>
    </source>
</evidence>
<evidence type="ECO:0000256" key="1">
    <source>
        <dbReference type="SAM" id="Phobius"/>
    </source>
</evidence>
<dbReference type="EMBL" id="BMOB01000008">
    <property type="protein sequence ID" value="GGI90187.1"/>
    <property type="molecule type" value="Genomic_DNA"/>
</dbReference>
<name>A0A917JWA8_9GAMM</name>
<accession>A0A917JWA8</accession>
<sequence>MFTKAFILIIMFMILVSLGSGIVFLVRDEGKTKRTVKALTWRIGLSLGLFVFLVLGFLFGFISPHPL</sequence>
<proteinExistence type="predicted"/>
<dbReference type="RefSeq" id="WP_131777048.1">
    <property type="nucleotide sequence ID" value="NZ_BMOB01000008.1"/>
</dbReference>
<keyword evidence="1" id="KW-1133">Transmembrane helix</keyword>
<dbReference type="OrthoDB" id="7066027at2"/>
<evidence type="ECO:0000313" key="2">
    <source>
        <dbReference type="EMBL" id="GGI90187.1"/>
    </source>
</evidence>
<gene>
    <name evidence="2" type="ORF">GCM10007966_18720</name>
</gene>
<reference evidence="2" key="2">
    <citation type="submission" date="2020-09" db="EMBL/GenBank/DDBJ databases">
        <authorList>
            <person name="Sun Q."/>
            <person name="Ohkuma M."/>
        </authorList>
    </citation>
    <scope>NUCLEOTIDE SEQUENCE</scope>
    <source>
        <strain evidence="2">JCM 13919</strain>
    </source>
</reference>
<keyword evidence="1" id="KW-0812">Transmembrane</keyword>
<keyword evidence="3" id="KW-1185">Reference proteome</keyword>
<organism evidence="2 3">
    <name type="scientific">Legionella impletisoli</name>
    <dbReference type="NCBI Taxonomy" id="343510"/>
    <lineage>
        <taxon>Bacteria</taxon>
        <taxon>Pseudomonadati</taxon>
        <taxon>Pseudomonadota</taxon>
        <taxon>Gammaproteobacteria</taxon>
        <taxon>Legionellales</taxon>
        <taxon>Legionellaceae</taxon>
        <taxon>Legionella</taxon>
    </lineage>
</organism>
<dbReference type="NCBIfam" id="NF033233">
    <property type="entry name" value="twin_helix"/>
    <property type="match status" value="1"/>
</dbReference>
<reference evidence="2" key="1">
    <citation type="journal article" date="2014" name="Int. J. Syst. Evol. Microbiol.">
        <title>Complete genome sequence of Corynebacterium casei LMG S-19264T (=DSM 44701T), isolated from a smear-ripened cheese.</title>
        <authorList>
            <consortium name="US DOE Joint Genome Institute (JGI-PGF)"/>
            <person name="Walter F."/>
            <person name="Albersmeier A."/>
            <person name="Kalinowski J."/>
            <person name="Ruckert C."/>
        </authorList>
    </citation>
    <scope>NUCLEOTIDE SEQUENCE</scope>
    <source>
        <strain evidence="2">JCM 13919</strain>
    </source>
</reference>
<keyword evidence="1" id="KW-0472">Membrane</keyword>
<protein>
    <submittedName>
        <fullName evidence="2">Membrane protein</fullName>
    </submittedName>
</protein>
<dbReference type="Proteomes" id="UP000630149">
    <property type="component" value="Unassembled WGS sequence"/>
</dbReference>